<comment type="caution">
    <text evidence="1">The sequence shown here is derived from an EMBL/GenBank/DDBJ whole genome shotgun (WGS) entry which is preliminary data.</text>
</comment>
<dbReference type="EMBL" id="BPLQ01010834">
    <property type="protein sequence ID" value="GIY53931.1"/>
    <property type="molecule type" value="Genomic_DNA"/>
</dbReference>
<dbReference type="AlphaFoldDB" id="A0AAV4U835"/>
<proteinExistence type="predicted"/>
<evidence type="ECO:0000313" key="1">
    <source>
        <dbReference type="EMBL" id="GIY53931.1"/>
    </source>
</evidence>
<reference evidence="1 2" key="1">
    <citation type="submission" date="2021-06" db="EMBL/GenBank/DDBJ databases">
        <title>Caerostris darwini draft genome.</title>
        <authorList>
            <person name="Kono N."/>
            <person name="Arakawa K."/>
        </authorList>
    </citation>
    <scope>NUCLEOTIDE SEQUENCE [LARGE SCALE GENOMIC DNA]</scope>
</reference>
<organism evidence="1 2">
    <name type="scientific">Caerostris darwini</name>
    <dbReference type="NCBI Taxonomy" id="1538125"/>
    <lineage>
        <taxon>Eukaryota</taxon>
        <taxon>Metazoa</taxon>
        <taxon>Ecdysozoa</taxon>
        <taxon>Arthropoda</taxon>
        <taxon>Chelicerata</taxon>
        <taxon>Arachnida</taxon>
        <taxon>Araneae</taxon>
        <taxon>Araneomorphae</taxon>
        <taxon>Entelegynae</taxon>
        <taxon>Araneoidea</taxon>
        <taxon>Araneidae</taxon>
        <taxon>Caerostris</taxon>
    </lineage>
</organism>
<accession>A0AAV4U835</accession>
<name>A0AAV4U835_9ARAC</name>
<protein>
    <submittedName>
        <fullName evidence="1">Uncharacterized protein</fullName>
    </submittedName>
</protein>
<dbReference type="Proteomes" id="UP001054837">
    <property type="component" value="Unassembled WGS sequence"/>
</dbReference>
<gene>
    <name evidence="1" type="ORF">CDAR_87351</name>
</gene>
<keyword evidence="2" id="KW-1185">Reference proteome</keyword>
<evidence type="ECO:0000313" key="2">
    <source>
        <dbReference type="Proteomes" id="UP001054837"/>
    </source>
</evidence>
<sequence length="141" mass="15853">MSYLQKDVCCTLEKLRKQQHHTASPTLANQVQVGSKVLTLSLSDIYIRPSEAPEPNRCTPNFAGFYGTVNRSHPKEFLRKQEWVNDLFGKPLRQLCRGKCKEEEKKSVCGGRKNPGNRGQGETKATLRDNVFCVPPSAVPH</sequence>